<evidence type="ECO:0000313" key="2">
    <source>
        <dbReference type="Proteomes" id="UP001241377"/>
    </source>
</evidence>
<comment type="caution">
    <text evidence="1">The sequence shown here is derived from an EMBL/GenBank/DDBJ whole genome shotgun (WGS) entry which is preliminary data.</text>
</comment>
<accession>A0ACC2V5C1</accession>
<reference evidence="1" key="1">
    <citation type="submission" date="2023-04" db="EMBL/GenBank/DDBJ databases">
        <title>Draft Genome sequencing of Naganishia species isolated from polar environments using Oxford Nanopore Technology.</title>
        <authorList>
            <person name="Leo P."/>
            <person name="Venkateswaran K."/>
        </authorList>
    </citation>
    <scope>NUCLEOTIDE SEQUENCE</scope>
    <source>
        <strain evidence="1">MNA-CCFEE 5261</strain>
    </source>
</reference>
<keyword evidence="2" id="KW-1185">Reference proteome</keyword>
<dbReference type="Proteomes" id="UP001241377">
    <property type="component" value="Unassembled WGS sequence"/>
</dbReference>
<protein>
    <submittedName>
        <fullName evidence="1">Uncharacterized protein</fullName>
    </submittedName>
</protein>
<dbReference type="EMBL" id="JASBWR010000114">
    <property type="protein sequence ID" value="KAJ9094197.1"/>
    <property type="molecule type" value="Genomic_DNA"/>
</dbReference>
<name>A0ACC2V5C1_9TREE</name>
<proteinExistence type="predicted"/>
<evidence type="ECO:0000313" key="1">
    <source>
        <dbReference type="EMBL" id="KAJ9094197.1"/>
    </source>
</evidence>
<organism evidence="1 2">
    <name type="scientific">Naganishia cerealis</name>
    <dbReference type="NCBI Taxonomy" id="610337"/>
    <lineage>
        <taxon>Eukaryota</taxon>
        <taxon>Fungi</taxon>
        <taxon>Dikarya</taxon>
        <taxon>Basidiomycota</taxon>
        <taxon>Agaricomycotina</taxon>
        <taxon>Tremellomycetes</taxon>
        <taxon>Filobasidiales</taxon>
        <taxon>Filobasidiaceae</taxon>
        <taxon>Naganishia</taxon>
    </lineage>
</organism>
<gene>
    <name evidence="1" type="ORF">QFC19_008049</name>
</gene>
<sequence length="235" mass="24662">MSPISLPMDDLPAPNHSAGAILVVGSMPRMAEYQHLVQELRARDPAAQVQGEMVDRLLQGEGTGSSGASTPAHIDPAATTSLNGATAAGGTMKLPRKSTKSRAQKASIWAAESPQLADPTAFLTPGDKVRPECVFPDPSAAAGGRPQKRRRACKDCTCGLAELEAAEGSSPAAGGNDNPTFLLEGDDDIPLHLRTATAGVEGIWPEEKRQEAKKTSLPAFEPGQKVELMTNMDDI</sequence>